<protein>
    <recommendedName>
        <fullName evidence="4">DUF443 family protein</fullName>
    </recommendedName>
</protein>
<organism evidence="2 3">
    <name type="scientific">Streptococcus pacificus</name>
    <dbReference type="NCBI Taxonomy" id="2740577"/>
    <lineage>
        <taxon>Bacteria</taxon>
        <taxon>Bacillati</taxon>
        <taxon>Bacillota</taxon>
        <taxon>Bacilli</taxon>
        <taxon>Lactobacillales</taxon>
        <taxon>Streptococcaceae</taxon>
        <taxon>Streptococcus</taxon>
    </lineage>
</organism>
<proteinExistence type="predicted"/>
<gene>
    <name evidence="2" type="ORF">JHK62_07595</name>
</gene>
<keyword evidence="1" id="KW-0472">Membrane</keyword>
<evidence type="ECO:0008006" key="4">
    <source>
        <dbReference type="Google" id="ProtNLM"/>
    </source>
</evidence>
<evidence type="ECO:0000256" key="1">
    <source>
        <dbReference type="SAM" id="Phobius"/>
    </source>
</evidence>
<keyword evidence="1" id="KW-0812">Transmembrane</keyword>
<feature type="transmembrane region" description="Helical" evidence="1">
    <location>
        <begin position="38"/>
        <end position="55"/>
    </location>
</feature>
<dbReference type="RefSeq" id="WP_199576156.1">
    <property type="nucleotide sequence ID" value="NZ_JAENBO010000008.1"/>
</dbReference>
<keyword evidence="3" id="KW-1185">Reference proteome</keyword>
<dbReference type="Proteomes" id="UP000653045">
    <property type="component" value="Unassembled WGS sequence"/>
</dbReference>
<reference evidence="2 3" key="1">
    <citation type="journal article" date="2021" name="Int. J. Syst. Evol. Microbiol.">
        <title>Streptococcus vicugnae sp. nov., isolated from faeces of alpacas (Vicugna pacos) and cattle (Bos taurus), Streptococcus zalophi sp. nov., and Streptococcus pacificus sp. nov., isolated from respiratory tract of California sea lions (Zalophus californianus).</title>
        <authorList>
            <person name="Volokhov D.V."/>
            <person name="Zagorodnyaya T.A."/>
            <person name="Shen Z."/>
            <person name="Blom J."/>
            <person name="Furtak V.A."/>
            <person name="Eisenberg T."/>
            <person name="Fan P."/>
            <person name="Jeong K.C."/>
            <person name="Gao Y."/>
            <person name="Zhang S."/>
            <person name="Amselle M."/>
        </authorList>
    </citation>
    <scope>NUCLEOTIDE SEQUENCE [LARGE SCALE GENOMIC DNA]</scope>
    <source>
        <strain evidence="2 3">CSL7591</strain>
    </source>
</reference>
<name>A0ABS0ZKI7_9STRE</name>
<evidence type="ECO:0000313" key="3">
    <source>
        <dbReference type="Proteomes" id="UP000653045"/>
    </source>
</evidence>
<sequence>MKKTLIALGTFKQDDIFYDTDLKKIFSSPTNPKKSRGYSINVLATLISLPIINWLNKHFVSFQIIGNVVVILIFCLIALYFSKQYVIKLYDNIEVREHFFSSLEYKEFLTQGTKNSKIVVILWWCLIVLSAFLLLLFIVTAIFTFLFLGVMLFFATSLLTYSNVIERYKIIKQLNKELTNA</sequence>
<comment type="caution">
    <text evidence="2">The sequence shown here is derived from an EMBL/GenBank/DDBJ whole genome shotgun (WGS) entry which is preliminary data.</text>
</comment>
<feature type="transmembrane region" description="Helical" evidence="1">
    <location>
        <begin position="61"/>
        <end position="81"/>
    </location>
</feature>
<evidence type="ECO:0000313" key="2">
    <source>
        <dbReference type="EMBL" id="MBJ8326530.1"/>
    </source>
</evidence>
<feature type="transmembrane region" description="Helical" evidence="1">
    <location>
        <begin position="145"/>
        <end position="164"/>
    </location>
</feature>
<dbReference type="EMBL" id="JAENBO010000008">
    <property type="protein sequence ID" value="MBJ8326530.1"/>
    <property type="molecule type" value="Genomic_DNA"/>
</dbReference>
<feature type="transmembrane region" description="Helical" evidence="1">
    <location>
        <begin position="118"/>
        <end position="139"/>
    </location>
</feature>
<keyword evidence="1" id="KW-1133">Transmembrane helix</keyword>
<accession>A0ABS0ZKI7</accession>